<dbReference type="InterPro" id="IPR009057">
    <property type="entry name" value="Homeodomain-like_sf"/>
</dbReference>
<dbReference type="GO" id="GO:0000976">
    <property type="term" value="F:transcription cis-regulatory region binding"/>
    <property type="evidence" value="ECO:0007669"/>
    <property type="project" value="TreeGrafter"/>
</dbReference>
<organism evidence="6 7">
    <name type="scientific">Phenylobacterium kunshanense</name>
    <dbReference type="NCBI Taxonomy" id="1445034"/>
    <lineage>
        <taxon>Bacteria</taxon>
        <taxon>Pseudomonadati</taxon>
        <taxon>Pseudomonadota</taxon>
        <taxon>Alphaproteobacteria</taxon>
        <taxon>Caulobacterales</taxon>
        <taxon>Caulobacteraceae</taxon>
        <taxon>Phenylobacterium</taxon>
    </lineage>
</organism>
<dbReference type="SUPFAM" id="SSF48498">
    <property type="entry name" value="Tetracyclin repressor-like, C-terminal domain"/>
    <property type="match status" value="1"/>
</dbReference>
<gene>
    <name evidence="6" type="ORF">DJ019_16895</name>
</gene>
<proteinExistence type="predicted"/>
<evidence type="ECO:0000313" key="7">
    <source>
        <dbReference type="Proteomes" id="UP000249524"/>
    </source>
</evidence>
<keyword evidence="3" id="KW-0804">Transcription</keyword>
<protein>
    <recommendedName>
        <fullName evidence="5">HTH tetR-type domain-containing protein</fullName>
    </recommendedName>
</protein>
<dbReference type="PANTHER" id="PTHR30055">
    <property type="entry name" value="HTH-TYPE TRANSCRIPTIONAL REGULATOR RUTR"/>
    <property type="match status" value="1"/>
</dbReference>
<dbReference type="InterPro" id="IPR025996">
    <property type="entry name" value="MT1864/Rv1816-like_C"/>
</dbReference>
<dbReference type="Gene3D" id="1.10.357.10">
    <property type="entry name" value="Tetracycline Repressor, domain 2"/>
    <property type="match status" value="1"/>
</dbReference>
<feature type="domain" description="HTH tetR-type" evidence="5">
    <location>
        <begin position="10"/>
        <end position="70"/>
    </location>
</feature>
<dbReference type="PRINTS" id="PR00455">
    <property type="entry name" value="HTHTETR"/>
</dbReference>
<accession>A0A328B995</accession>
<dbReference type="AlphaFoldDB" id="A0A328B995"/>
<evidence type="ECO:0000313" key="6">
    <source>
        <dbReference type="EMBL" id="RAK63399.1"/>
    </source>
</evidence>
<dbReference type="EMBL" id="QFYS01000008">
    <property type="protein sequence ID" value="RAK63399.1"/>
    <property type="molecule type" value="Genomic_DNA"/>
</dbReference>
<reference evidence="6 7" key="1">
    <citation type="submission" date="2018-05" db="EMBL/GenBank/DDBJ databases">
        <authorList>
            <person name="Lanie J.A."/>
            <person name="Ng W.-L."/>
            <person name="Kazmierczak K.M."/>
            <person name="Andrzejewski T.M."/>
            <person name="Davidsen T.M."/>
            <person name="Wayne K.J."/>
            <person name="Tettelin H."/>
            <person name="Glass J.I."/>
            <person name="Rusch D."/>
            <person name="Podicherti R."/>
            <person name="Tsui H.-C.T."/>
            <person name="Winkler M.E."/>
        </authorList>
    </citation>
    <scope>NUCLEOTIDE SEQUENCE [LARGE SCALE GENOMIC DNA]</scope>
    <source>
        <strain evidence="6 7">BUT-10</strain>
    </source>
</reference>
<dbReference type="Pfam" id="PF13305">
    <property type="entry name" value="TetR_C_33"/>
    <property type="match status" value="1"/>
</dbReference>
<dbReference type="RefSeq" id="WP_111277239.1">
    <property type="nucleotide sequence ID" value="NZ_QFYS01000008.1"/>
</dbReference>
<dbReference type="InterPro" id="IPR036271">
    <property type="entry name" value="Tet_transcr_reg_TetR-rel_C_sf"/>
</dbReference>
<dbReference type="Pfam" id="PF00440">
    <property type="entry name" value="TetR_N"/>
    <property type="match status" value="1"/>
</dbReference>
<dbReference type="OrthoDB" id="7056813at2"/>
<dbReference type="GO" id="GO:0003700">
    <property type="term" value="F:DNA-binding transcription factor activity"/>
    <property type="evidence" value="ECO:0007669"/>
    <property type="project" value="TreeGrafter"/>
</dbReference>
<evidence type="ECO:0000259" key="5">
    <source>
        <dbReference type="PROSITE" id="PS50977"/>
    </source>
</evidence>
<dbReference type="PANTHER" id="PTHR30055:SF220">
    <property type="entry name" value="TETR-FAMILY REGULATORY PROTEIN"/>
    <property type="match status" value="1"/>
</dbReference>
<comment type="caution">
    <text evidence="6">The sequence shown here is derived from an EMBL/GenBank/DDBJ whole genome shotgun (WGS) entry which is preliminary data.</text>
</comment>
<evidence type="ECO:0000256" key="3">
    <source>
        <dbReference type="ARBA" id="ARBA00023163"/>
    </source>
</evidence>
<keyword evidence="7" id="KW-1185">Reference proteome</keyword>
<dbReference type="Proteomes" id="UP000249524">
    <property type="component" value="Unassembled WGS sequence"/>
</dbReference>
<dbReference type="InterPro" id="IPR050109">
    <property type="entry name" value="HTH-type_TetR-like_transc_reg"/>
</dbReference>
<dbReference type="SUPFAM" id="SSF46689">
    <property type="entry name" value="Homeodomain-like"/>
    <property type="match status" value="1"/>
</dbReference>
<feature type="DNA-binding region" description="H-T-H motif" evidence="4">
    <location>
        <begin position="33"/>
        <end position="52"/>
    </location>
</feature>
<dbReference type="PROSITE" id="PS50977">
    <property type="entry name" value="HTH_TETR_2"/>
    <property type="match status" value="1"/>
</dbReference>
<evidence type="ECO:0000256" key="1">
    <source>
        <dbReference type="ARBA" id="ARBA00023015"/>
    </source>
</evidence>
<keyword evidence="2 4" id="KW-0238">DNA-binding</keyword>
<name>A0A328B995_9CAUL</name>
<evidence type="ECO:0000256" key="2">
    <source>
        <dbReference type="ARBA" id="ARBA00023125"/>
    </source>
</evidence>
<sequence>MSEGRRYHVGDLPGRLLREARTMLDEGGLKALNLRALAARAGITAGSMYHHYESKTALLGELAAGGFKELRRELDRAGREAPDGRRVRAWAIAYVAFAHREPALFELMFDAEIAQAPVVTEAKGAALDTLRQLISGFVGPRAPDPAAIENITTAIWAATHGTASLASNAPDPTHLVDEVITGLEALFRGAPRG</sequence>
<dbReference type="InterPro" id="IPR001647">
    <property type="entry name" value="HTH_TetR"/>
</dbReference>
<keyword evidence="1" id="KW-0805">Transcription regulation</keyword>
<evidence type="ECO:0000256" key="4">
    <source>
        <dbReference type="PROSITE-ProRule" id="PRU00335"/>
    </source>
</evidence>